<keyword evidence="5 6" id="KW-0472">Membrane</keyword>
<dbReference type="PANTHER" id="PTHR43243">
    <property type="entry name" value="INNER MEMBRANE TRANSPORTER YGJI-RELATED"/>
    <property type="match status" value="1"/>
</dbReference>
<dbReference type="GO" id="GO:0016020">
    <property type="term" value="C:membrane"/>
    <property type="evidence" value="ECO:0007669"/>
    <property type="project" value="UniProtKB-SubCell"/>
</dbReference>
<evidence type="ECO:0000256" key="6">
    <source>
        <dbReference type="SAM" id="Phobius"/>
    </source>
</evidence>
<dbReference type="EMBL" id="BIFQ01000001">
    <property type="protein sequence ID" value="GCE02835.1"/>
    <property type="molecule type" value="Genomic_DNA"/>
</dbReference>
<feature type="transmembrane region" description="Helical" evidence="6">
    <location>
        <begin position="262"/>
        <end position="286"/>
    </location>
</feature>
<feature type="transmembrane region" description="Helical" evidence="6">
    <location>
        <begin position="219"/>
        <end position="241"/>
    </location>
</feature>
<accession>A0A401Z7M2</accession>
<evidence type="ECO:0000256" key="3">
    <source>
        <dbReference type="ARBA" id="ARBA00022692"/>
    </source>
</evidence>
<feature type="transmembrane region" description="Helical" evidence="6">
    <location>
        <begin position="38"/>
        <end position="60"/>
    </location>
</feature>
<keyword evidence="4 6" id="KW-1133">Transmembrane helix</keyword>
<feature type="transmembrane region" description="Helical" evidence="6">
    <location>
        <begin position="383"/>
        <end position="402"/>
    </location>
</feature>
<feature type="transmembrane region" description="Helical" evidence="6">
    <location>
        <begin position="440"/>
        <end position="458"/>
    </location>
</feature>
<reference evidence="8" key="1">
    <citation type="submission" date="2018-12" db="EMBL/GenBank/DDBJ databases">
        <title>Tengunoibacter tsumagoiensis gen. nov., sp. nov., Dictyobacter kobayashii sp. nov., D. alpinus sp. nov., and D. joshuensis sp. nov. and description of Dictyobacteraceae fam. nov. within the order Ktedonobacterales isolated from Tengu-no-mugimeshi.</title>
        <authorList>
            <person name="Wang C.M."/>
            <person name="Zheng Y."/>
            <person name="Sakai Y."/>
            <person name="Toyoda A."/>
            <person name="Minakuchi Y."/>
            <person name="Abe K."/>
            <person name="Yokota A."/>
            <person name="Yabe S."/>
        </authorList>
    </citation>
    <scope>NUCLEOTIDE SEQUENCE [LARGE SCALE GENOMIC DNA]</scope>
    <source>
        <strain evidence="8">S-27</strain>
    </source>
</reference>
<evidence type="ECO:0000313" key="7">
    <source>
        <dbReference type="EMBL" id="GCE02835.1"/>
    </source>
</evidence>
<sequence>MAETQRNPIWRVKPVDLILKQGNEGEHSLKRTLGPLSITAMGIGAIVGTGIFVLTGVAAAKYAGPGLILSFIVAGIASGLAAICYAEFASTVPISGSAYTYSYATLGELIAWIIGWDLILEYAVGAAAVSIGWSGYFTDFLKSLFGITIPKALIASPFSGGIVNLPAMLIILLITVLLVIGTSESSGFNNIMVGIKLLVILFFIVVGAFHVHTMNWQPFLPFGVGGVFSGASIIFFAYIGFDQISTSAEEARNPSKDLPIGIILSLTICTLLYILVTAVLTGMVSYKQLDVSSPVSHALILVGLNTAGSIISVGAICGLTTVLLVLLYGQSRIFFSMARDGLLPAFFSHVHPRFKTPYLSSILIGVVVALVAGLTPIDIVAELTNIGTLTAFVLVSAAVLILRRTQPDLRRGFRVPWVPVIPILSILASLILIVSLPLVTILRFIIWLVLGLIVYFLYSRHASKLEKNYAD</sequence>
<feature type="transmembrane region" description="Helical" evidence="6">
    <location>
        <begin position="193"/>
        <end position="213"/>
    </location>
</feature>
<feature type="transmembrane region" description="Helical" evidence="6">
    <location>
        <begin position="109"/>
        <end position="133"/>
    </location>
</feature>
<feature type="transmembrane region" description="Helical" evidence="6">
    <location>
        <begin position="358"/>
        <end position="377"/>
    </location>
</feature>
<proteinExistence type="predicted"/>
<keyword evidence="3 6" id="KW-0812">Transmembrane</keyword>
<gene>
    <name evidence="7" type="ORF">KDAU_01640</name>
</gene>
<name>A0A401Z7M2_9CHLR</name>
<evidence type="ECO:0000256" key="4">
    <source>
        <dbReference type="ARBA" id="ARBA00022989"/>
    </source>
</evidence>
<dbReference type="GO" id="GO:0015171">
    <property type="term" value="F:amino acid transmembrane transporter activity"/>
    <property type="evidence" value="ECO:0007669"/>
    <property type="project" value="TreeGrafter"/>
</dbReference>
<evidence type="ECO:0000256" key="2">
    <source>
        <dbReference type="ARBA" id="ARBA00022448"/>
    </source>
</evidence>
<dbReference type="Gene3D" id="1.20.1740.10">
    <property type="entry name" value="Amino acid/polyamine transporter I"/>
    <property type="match status" value="1"/>
</dbReference>
<dbReference type="Proteomes" id="UP000287224">
    <property type="component" value="Unassembled WGS sequence"/>
</dbReference>
<keyword evidence="2" id="KW-0813">Transport</keyword>
<comment type="caution">
    <text evidence="7">The sequence shown here is derived from an EMBL/GenBank/DDBJ whole genome shotgun (WGS) entry which is preliminary data.</text>
</comment>
<feature type="transmembrane region" description="Helical" evidence="6">
    <location>
        <begin position="298"/>
        <end position="329"/>
    </location>
</feature>
<feature type="transmembrane region" description="Helical" evidence="6">
    <location>
        <begin position="153"/>
        <end position="181"/>
    </location>
</feature>
<comment type="subcellular location">
    <subcellularLocation>
        <location evidence="1">Membrane</location>
        <topology evidence="1">Multi-pass membrane protein</topology>
    </subcellularLocation>
</comment>
<feature type="transmembrane region" description="Helical" evidence="6">
    <location>
        <begin position="66"/>
        <end position="88"/>
    </location>
</feature>
<dbReference type="Pfam" id="PF13520">
    <property type="entry name" value="AA_permease_2"/>
    <property type="match status" value="1"/>
</dbReference>
<keyword evidence="8" id="KW-1185">Reference proteome</keyword>
<evidence type="ECO:0000256" key="5">
    <source>
        <dbReference type="ARBA" id="ARBA00023136"/>
    </source>
</evidence>
<organism evidence="7 8">
    <name type="scientific">Dictyobacter aurantiacus</name>
    <dbReference type="NCBI Taxonomy" id="1936993"/>
    <lineage>
        <taxon>Bacteria</taxon>
        <taxon>Bacillati</taxon>
        <taxon>Chloroflexota</taxon>
        <taxon>Ktedonobacteria</taxon>
        <taxon>Ktedonobacterales</taxon>
        <taxon>Dictyobacteraceae</taxon>
        <taxon>Dictyobacter</taxon>
    </lineage>
</organism>
<feature type="transmembrane region" description="Helical" evidence="6">
    <location>
        <begin position="414"/>
        <end position="434"/>
    </location>
</feature>
<dbReference type="InterPro" id="IPR002293">
    <property type="entry name" value="AA/rel_permease1"/>
</dbReference>
<protein>
    <submittedName>
        <fullName evidence="7">Amino acid permease</fullName>
    </submittedName>
</protein>
<dbReference type="PANTHER" id="PTHR43243:SF4">
    <property type="entry name" value="CATIONIC AMINO ACID TRANSPORTER 4"/>
    <property type="match status" value="1"/>
</dbReference>
<dbReference type="AlphaFoldDB" id="A0A401Z7M2"/>
<dbReference type="PIRSF" id="PIRSF006060">
    <property type="entry name" value="AA_transporter"/>
    <property type="match status" value="1"/>
</dbReference>
<evidence type="ECO:0000256" key="1">
    <source>
        <dbReference type="ARBA" id="ARBA00004141"/>
    </source>
</evidence>
<dbReference type="RefSeq" id="WP_218030801.1">
    <property type="nucleotide sequence ID" value="NZ_BIFQ01000001.1"/>
</dbReference>
<evidence type="ECO:0000313" key="8">
    <source>
        <dbReference type="Proteomes" id="UP000287224"/>
    </source>
</evidence>